<dbReference type="Proteomes" id="UP001168694">
    <property type="component" value="Unassembled WGS sequence"/>
</dbReference>
<protein>
    <submittedName>
        <fullName evidence="1">Uncharacterized protein</fullName>
    </submittedName>
</protein>
<evidence type="ECO:0000313" key="1">
    <source>
        <dbReference type="EMBL" id="MDN4072367.1"/>
    </source>
</evidence>
<proteinExistence type="predicted"/>
<keyword evidence="2" id="KW-1185">Reference proteome</keyword>
<evidence type="ECO:0000313" key="2">
    <source>
        <dbReference type="Proteomes" id="UP001168694"/>
    </source>
</evidence>
<sequence length="53" mass="5984">MMNRHAQRLGIMLSWLLASLSVLLVFAAGFVFGGWPGLLMITVLWLFLYRSVS</sequence>
<reference evidence="1" key="1">
    <citation type="submission" date="2023-06" db="EMBL/GenBank/DDBJ databases">
        <title>Draft Genome Sequences of Representative Paenibacillus Polymyxa, Bacillus cereus, Fictibacillus sp., and Brevibacillus agri Strains Isolated from Amazonian Dark Earth.</title>
        <authorList>
            <person name="Pellegrinetti T.A."/>
            <person name="Cunha I.C.M."/>
            <person name="Chaves M.G."/>
            <person name="Freitas A.S."/>
            <person name="Silva A.V.R."/>
            <person name="Tsai S.M."/>
            <person name="Mendes L.W."/>
        </authorList>
    </citation>
    <scope>NUCLEOTIDE SEQUENCE</scope>
    <source>
        <strain evidence="1">CENA-BCM004</strain>
    </source>
</reference>
<gene>
    <name evidence="1" type="ORF">QYF49_04900</name>
</gene>
<dbReference type="EMBL" id="JAUHLN010000001">
    <property type="protein sequence ID" value="MDN4072367.1"/>
    <property type="molecule type" value="Genomic_DNA"/>
</dbReference>
<dbReference type="RefSeq" id="WP_290398487.1">
    <property type="nucleotide sequence ID" value="NZ_JAUHLN010000001.1"/>
</dbReference>
<comment type="caution">
    <text evidence="1">The sequence shown here is derived from an EMBL/GenBank/DDBJ whole genome shotgun (WGS) entry which is preliminary data.</text>
</comment>
<organism evidence="1 2">
    <name type="scientific">Fictibacillus terranigra</name>
    <dbReference type="NCBI Taxonomy" id="3058424"/>
    <lineage>
        <taxon>Bacteria</taxon>
        <taxon>Bacillati</taxon>
        <taxon>Bacillota</taxon>
        <taxon>Bacilli</taxon>
        <taxon>Bacillales</taxon>
        <taxon>Fictibacillaceae</taxon>
        <taxon>Fictibacillus</taxon>
    </lineage>
</organism>
<name>A0ABT8E381_9BACL</name>
<accession>A0ABT8E381</accession>